<evidence type="ECO:0000313" key="4">
    <source>
        <dbReference type="Proteomes" id="UP001107961"/>
    </source>
</evidence>
<feature type="signal peptide" evidence="2">
    <location>
        <begin position="1"/>
        <end position="24"/>
    </location>
</feature>
<evidence type="ECO:0000313" key="3">
    <source>
        <dbReference type="EMBL" id="MCE7511134.1"/>
    </source>
</evidence>
<name>A0A9Q3W8Q2_9GAMM</name>
<dbReference type="Proteomes" id="UP001107961">
    <property type="component" value="Unassembled WGS sequence"/>
</dbReference>
<dbReference type="KEGG" id="axe:P40_01315"/>
<reference evidence="3" key="1">
    <citation type="submission" date="2022-01" db="EMBL/GenBank/DDBJ databases">
        <authorList>
            <person name="Karlyshev A.V."/>
            <person name="Jaspars M."/>
        </authorList>
    </citation>
    <scope>NUCLEOTIDE SEQUENCE</scope>
    <source>
        <strain evidence="3">AGSA3-2</strain>
    </source>
</reference>
<evidence type="ECO:0000256" key="1">
    <source>
        <dbReference type="SAM" id="MobiDB-lite"/>
    </source>
</evidence>
<dbReference type="GeneID" id="94685025"/>
<gene>
    <name evidence="3" type="ORF">LZG35_21070</name>
</gene>
<keyword evidence="4" id="KW-1185">Reference proteome</keyword>
<organism evidence="3 4">
    <name type="scientific">Alloalcanivorax xenomutans</name>
    <dbReference type="NCBI Taxonomy" id="1094342"/>
    <lineage>
        <taxon>Bacteria</taxon>
        <taxon>Pseudomonadati</taxon>
        <taxon>Pseudomonadota</taxon>
        <taxon>Gammaproteobacteria</taxon>
        <taxon>Oceanospirillales</taxon>
        <taxon>Alcanivoracaceae</taxon>
        <taxon>Alloalcanivorax</taxon>
    </lineage>
</organism>
<sequence length="144" mass="16401">MQRSAFIPLLFATLGVVAAPLAMADDTSGRDYSTERRNLDSPEHISKEYKKAIEAETESKRRAAEGVSDKARNYGEDRSKIDKNIEERLEEGRAARDKARQEAKEMGKDMQSPDYAKDRENLDNPDQIKERLQEMKEGAIKPKE</sequence>
<evidence type="ECO:0000256" key="2">
    <source>
        <dbReference type="SAM" id="SignalP"/>
    </source>
</evidence>
<feature type="region of interest" description="Disordered" evidence="1">
    <location>
        <begin position="24"/>
        <end position="144"/>
    </location>
</feature>
<feature type="chain" id="PRO_5040300002" description="DUF4148 domain-containing protein" evidence="2">
    <location>
        <begin position="25"/>
        <end position="144"/>
    </location>
</feature>
<dbReference type="AlphaFoldDB" id="A0A9Q3W8Q2"/>
<dbReference type="RefSeq" id="WP_022997047.1">
    <property type="nucleotide sequence ID" value="NZ_CP012331.1"/>
</dbReference>
<feature type="compositionally biased region" description="Basic and acidic residues" evidence="1">
    <location>
        <begin position="27"/>
        <end position="108"/>
    </location>
</feature>
<proteinExistence type="predicted"/>
<feature type="compositionally biased region" description="Basic and acidic residues" evidence="1">
    <location>
        <begin position="115"/>
        <end position="144"/>
    </location>
</feature>
<dbReference type="EMBL" id="JAJVKT010000041">
    <property type="protein sequence ID" value="MCE7511134.1"/>
    <property type="molecule type" value="Genomic_DNA"/>
</dbReference>
<keyword evidence="2" id="KW-0732">Signal</keyword>
<accession>A0A9Q3W8Q2</accession>
<protein>
    <recommendedName>
        <fullName evidence="5">DUF4148 domain-containing protein</fullName>
    </recommendedName>
</protein>
<comment type="caution">
    <text evidence="3">The sequence shown here is derived from an EMBL/GenBank/DDBJ whole genome shotgun (WGS) entry which is preliminary data.</text>
</comment>
<evidence type="ECO:0008006" key="5">
    <source>
        <dbReference type="Google" id="ProtNLM"/>
    </source>
</evidence>